<evidence type="ECO:0000313" key="3">
    <source>
        <dbReference type="Proteomes" id="UP001321453"/>
    </source>
</evidence>
<proteinExistence type="predicted"/>
<feature type="transmembrane region" description="Helical" evidence="1">
    <location>
        <begin position="71"/>
        <end position="89"/>
    </location>
</feature>
<keyword evidence="1" id="KW-1133">Transmembrane helix</keyword>
<name>A0ABT7S285_9CELL</name>
<organism evidence="2 3">
    <name type="scientific">Cellulomonas edaphi</name>
    <dbReference type="NCBI Taxonomy" id="3053468"/>
    <lineage>
        <taxon>Bacteria</taxon>
        <taxon>Bacillati</taxon>
        <taxon>Actinomycetota</taxon>
        <taxon>Actinomycetes</taxon>
        <taxon>Micrococcales</taxon>
        <taxon>Cellulomonadaceae</taxon>
        <taxon>Cellulomonas</taxon>
    </lineage>
</organism>
<comment type="caution">
    <text evidence="2">The sequence shown here is derived from an EMBL/GenBank/DDBJ whole genome shotgun (WGS) entry which is preliminary data.</text>
</comment>
<gene>
    <name evidence="2" type="ORF">QRT05_00105</name>
</gene>
<evidence type="ECO:0000313" key="2">
    <source>
        <dbReference type="EMBL" id="MDM7829722.1"/>
    </source>
</evidence>
<protein>
    <recommendedName>
        <fullName evidence="4">DUF2628 domain-containing protein</fullName>
    </recommendedName>
</protein>
<keyword evidence="1" id="KW-0812">Transmembrane</keyword>
<dbReference type="RefSeq" id="WP_289444099.1">
    <property type="nucleotide sequence ID" value="NZ_JAUCGR010000001.1"/>
</dbReference>
<sequence length="120" mass="13158">MAQDLRTERPPLGVVAAYRVFGRRPAARYDGWLRDDLDSRAYPWAEAAWSLVIAAPLGVAMAVVLSLPVRLVVVAIALTYPVAVLQAFGGRASSRVRYFGADAEADHVGHFRPYRGMSED</sequence>
<accession>A0ABT7S285</accession>
<keyword evidence="3" id="KW-1185">Reference proteome</keyword>
<dbReference type="EMBL" id="JAUCGR010000001">
    <property type="protein sequence ID" value="MDM7829722.1"/>
    <property type="molecule type" value="Genomic_DNA"/>
</dbReference>
<evidence type="ECO:0000256" key="1">
    <source>
        <dbReference type="SAM" id="Phobius"/>
    </source>
</evidence>
<reference evidence="2 3" key="1">
    <citation type="submission" date="2023-06" db="EMBL/GenBank/DDBJ databases">
        <title>Cellulomonas sp. MW9 Whole genome sequence.</title>
        <authorList>
            <person name="Park S."/>
        </authorList>
    </citation>
    <scope>NUCLEOTIDE SEQUENCE [LARGE SCALE GENOMIC DNA]</scope>
    <source>
        <strain evidence="2 3">MW9</strain>
    </source>
</reference>
<keyword evidence="1" id="KW-0472">Membrane</keyword>
<dbReference type="Proteomes" id="UP001321453">
    <property type="component" value="Unassembled WGS sequence"/>
</dbReference>
<evidence type="ECO:0008006" key="4">
    <source>
        <dbReference type="Google" id="ProtNLM"/>
    </source>
</evidence>
<feature type="transmembrane region" description="Helical" evidence="1">
    <location>
        <begin position="47"/>
        <end position="65"/>
    </location>
</feature>